<keyword evidence="1" id="KW-0472">Membrane</keyword>
<feature type="transmembrane region" description="Helical" evidence="1">
    <location>
        <begin position="32"/>
        <end position="56"/>
    </location>
</feature>
<protein>
    <recommendedName>
        <fullName evidence="4">PrgI family protein</fullName>
    </recommendedName>
</protein>
<comment type="caution">
    <text evidence="2">The sequence shown here is derived from an EMBL/GenBank/DDBJ whole genome shotgun (WGS) entry which is preliminary data.</text>
</comment>
<evidence type="ECO:0008006" key="4">
    <source>
        <dbReference type="Google" id="ProtNLM"/>
    </source>
</evidence>
<dbReference type="EMBL" id="MQVR01000059">
    <property type="protein sequence ID" value="OKL53474.1"/>
    <property type="molecule type" value="Genomic_DNA"/>
</dbReference>
<dbReference type="Proteomes" id="UP000185628">
    <property type="component" value="Unassembled WGS sequence"/>
</dbReference>
<dbReference type="NCBIfam" id="NF042935">
    <property type="entry name" value="SCO6880_fam"/>
    <property type="match status" value="1"/>
</dbReference>
<name>A0A1Q5Q0T7_9ACTO</name>
<dbReference type="AlphaFoldDB" id="A0A1Q5Q0T7"/>
<proteinExistence type="predicted"/>
<keyword evidence="1" id="KW-1133">Transmembrane helix</keyword>
<sequence length="495" mass="53732">MSRRTKNNSHEPDATGSELVPVKFSRLTRRGILLGLSAAQLVTVGIAIATIITALYAGGGMWLAYTAPIWATAVLLTWVPVAGRPVIEWVPVAGWWGYRTTIGQLLYRRRIVNPRPAGTLALPGDQARLREYEDPTTGAGMIHDPHQNTLTVVCEITHPAFVLLDPAEQERRVTAWGRVLATVCRSGRIATLQILERTLPDSGTGLAEWWTTHGHPEDTSWAATTYAELIDRAGPAGERHATTLSLSLDMRNATRQIRTAGGGIRGAAAVLRQEMNTLTAALRSADLTPSGWLTPGQIAVILRSAYDPAIAATLERHGQIGHDLATAGPVAVNETWSRIRTDSAHHAVLWISEWPRSMVYPGFLSPILLSSGIQRSFSLICTPMRSDQAARDIRKKKVEHISDQAQRAKIGQIEDASQTAEYHDVLQQEADLTAGHGILRYTGLITVTATTIEDLDAHVAALEQAAIQANCETRLLAGQQAQAFTAAALPLCRQV</sequence>
<dbReference type="OrthoDB" id="3859571at2"/>
<organism evidence="2 3">
    <name type="scientific">Bowdeniella nasicola</name>
    <dbReference type="NCBI Taxonomy" id="208480"/>
    <lineage>
        <taxon>Bacteria</taxon>
        <taxon>Bacillati</taxon>
        <taxon>Actinomycetota</taxon>
        <taxon>Actinomycetes</taxon>
        <taxon>Actinomycetales</taxon>
        <taxon>Actinomycetaceae</taxon>
        <taxon>Bowdeniella</taxon>
    </lineage>
</organism>
<evidence type="ECO:0000256" key="1">
    <source>
        <dbReference type="SAM" id="Phobius"/>
    </source>
</evidence>
<reference evidence="3" key="1">
    <citation type="submission" date="2016-12" db="EMBL/GenBank/DDBJ databases">
        <authorList>
            <person name="Meng X."/>
        </authorList>
    </citation>
    <scope>NUCLEOTIDE SEQUENCE [LARGE SCALE GENOMIC DNA]</scope>
    <source>
        <strain evidence="3">DSM 19116</strain>
    </source>
</reference>
<accession>A0A1Q5Q0T7</accession>
<evidence type="ECO:0000313" key="3">
    <source>
        <dbReference type="Proteomes" id="UP000185628"/>
    </source>
</evidence>
<gene>
    <name evidence="2" type="ORF">BSZ39_09325</name>
</gene>
<dbReference type="InterPro" id="IPR049978">
    <property type="entry name" value="SCO6880-like"/>
</dbReference>
<keyword evidence="3" id="KW-1185">Reference proteome</keyword>
<dbReference type="RefSeq" id="WP_073717067.1">
    <property type="nucleotide sequence ID" value="NZ_MQVR01000059.1"/>
</dbReference>
<keyword evidence="1" id="KW-0812">Transmembrane</keyword>
<evidence type="ECO:0000313" key="2">
    <source>
        <dbReference type="EMBL" id="OKL53474.1"/>
    </source>
</evidence>